<sequence>MGLGKGSRRKLKFSQVSSGEFASSEDVAADISILVQLATRDSSQVHLPKEKKLKKRERERPESMRFQLKNLFNFEKQLNGHEVSDSALEAGNLRGKLEKRTIPEEHAPTGRNWTKEKFRQRKMAAAH</sequence>
<feature type="compositionally biased region" description="Basic and acidic residues" evidence="1">
    <location>
        <begin position="95"/>
        <end position="117"/>
    </location>
</feature>
<accession>A0AAN8S7I0</accession>
<feature type="region of interest" description="Disordered" evidence="1">
    <location>
        <begin position="1"/>
        <end position="22"/>
    </location>
</feature>
<evidence type="ECO:0000313" key="3">
    <source>
        <dbReference type="Proteomes" id="UP001372834"/>
    </source>
</evidence>
<gene>
    <name evidence="2" type="ORF">RUM43_006879</name>
</gene>
<feature type="compositionally biased region" description="Basic residues" evidence="1">
    <location>
        <begin position="118"/>
        <end position="127"/>
    </location>
</feature>
<organism evidence="2 3">
    <name type="scientific">Polyplax serrata</name>
    <name type="common">Common mouse louse</name>
    <dbReference type="NCBI Taxonomy" id="468196"/>
    <lineage>
        <taxon>Eukaryota</taxon>
        <taxon>Metazoa</taxon>
        <taxon>Ecdysozoa</taxon>
        <taxon>Arthropoda</taxon>
        <taxon>Hexapoda</taxon>
        <taxon>Insecta</taxon>
        <taxon>Pterygota</taxon>
        <taxon>Neoptera</taxon>
        <taxon>Paraneoptera</taxon>
        <taxon>Psocodea</taxon>
        <taxon>Troctomorpha</taxon>
        <taxon>Phthiraptera</taxon>
        <taxon>Anoplura</taxon>
        <taxon>Polyplacidae</taxon>
        <taxon>Polyplax</taxon>
    </lineage>
</organism>
<feature type="region of interest" description="Disordered" evidence="1">
    <location>
        <begin position="94"/>
        <end position="127"/>
    </location>
</feature>
<name>A0AAN8S7I0_POLSC</name>
<evidence type="ECO:0000256" key="1">
    <source>
        <dbReference type="SAM" id="MobiDB-lite"/>
    </source>
</evidence>
<protein>
    <submittedName>
        <fullName evidence="2">Uncharacterized protein</fullName>
    </submittedName>
</protein>
<evidence type="ECO:0000313" key="2">
    <source>
        <dbReference type="EMBL" id="KAK6638612.1"/>
    </source>
</evidence>
<dbReference type="EMBL" id="JAWJWE010000003">
    <property type="protein sequence ID" value="KAK6638612.1"/>
    <property type="molecule type" value="Genomic_DNA"/>
</dbReference>
<reference evidence="2 3" key="1">
    <citation type="submission" date="2023-10" db="EMBL/GenBank/DDBJ databases">
        <title>Genomes of two closely related lineages of the louse Polyplax serrata with different host specificities.</title>
        <authorList>
            <person name="Martinu J."/>
            <person name="Tarabai H."/>
            <person name="Stefka J."/>
            <person name="Hypsa V."/>
        </authorList>
    </citation>
    <scope>NUCLEOTIDE SEQUENCE [LARGE SCALE GENOMIC DNA]</scope>
    <source>
        <strain evidence="2">HR10_N</strain>
    </source>
</reference>
<dbReference type="Proteomes" id="UP001372834">
    <property type="component" value="Unassembled WGS sequence"/>
</dbReference>
<proteinExistence type="predicted"/>
<feature type="compositionally biased region" description="Basic residues" evidence="1">
    <location>
        <begin position="1"/>
        <end position="12"/>
    </location>
</feature>
<dbReference type="AlphaFoldDB" id="A0AAN8S7I0"/>
<comment type="caution">
    <text evidence="2">The sequence shown here is derived from an EMBL/GenBank/DDBJ whole genome shotgun (WGS) entry which is preliminary data.</text>
</comment>